<name>A0ABS3E372_9GAMM</name>
<evidence type="ECO:0000256" key="1">
    <source>
        <dbReference type="SAM" id="SignalP"/>
    </source>
</evidence>
<dbReference type="Pfam" id="PF12915">
    <property type="entry name" value="DUF3833"/>
    <property type="match status" value="1"/>
</dbReference>
<evidence type="ECO:0000313" key="3">
    <source>
        <dbReference type="Proteomes" id="UP000664293"/>
    </source>
</evidence>
<protein>
    <submittedName>
        <fullName evidence="2">DUF3833 domain-containing protein</fullName>
    </submittedName>
</protein>
<feature type="signal peptide" evidence="1">
    <location>
        <begin position="1"/>
        <end position="20"/>
    </location>
</feature>
<dbReference type="RefSeq" id="WP_206998774.1">
    <property type="nucleotide sequence ID" value="NZ_JAEKJR010000001.1"/>
</dbReference>
<organism evidence="2 3">
    <name type="scientific">Microbulbifer salipaludis</name>
    <dbReference type="NCBI Taxonomy" id="187980"/>
    <lineage>
        <taxon>Bacteria</taxon>
        <taxon>Pseudomonadati</taxon>
        <taxon>Pseudomonadota</taxon>
        <taxon>Gammaproteobacteria</taxon>
        <taxon>Cellvibrionales</taxon>
        <taxon>Microbulbiferaceae</taxon>
        <taxon>Microbulbifer</taxon>
    </lineage>
</organism>
<reference evidence="2 3" key="1">
    <citation type="submission" date="2020-12" db="EMBL/GenBank/DDBJ databases">
        <title>Oil enriched cultivation method for isolating marine PHA-producing bacteria.</title>
        <authorList>
            <person name="Zheng W."/>
            <person name="Yu S."/>
            <person name="Huang Y."/>
        </authorList>
    </citation>
    <scope>NUCLEOTIDE SEQUENCE [LARGE SCALE GENOMIC DNA]</scope>
    <source>
        <strain evidence="2 3">SN0-2</strain>
    </source>
</reference>
<gene>
    <name evidence="2" type="ORF">JF535_02710</name>
</gene>
<keyword evidence="3" id="KW-1185">Reference proteome</keyword>
<feature type="chain" id="PRO_5046150262" evidence="1">
    <location>
        <begin position="21"/>
        <end position="179"/>
    </location>
</feature>
<sequence>MKKSMLLLLAIVFVCSGCSAPTIESYANNTPRFVAEDFFSGPMKAYGLVKDRGGNVTRRFVAEIDGSWENGRGELREKFEFDDGEIQYRTWQLAPMASTGAGLRQYAATAGDVVGTSTMSVAGNAVFMQYVLQVPYKGRTINVNVDDQMFLVAPNVLIAESKLSKWGFNVGEIQLTIIK</sequence>
<dbReference type="Proteomes" id="UP000664293">
    <property type="component" value="Unassembled WGS sequence"/>
</dbReference>
<accession>A0ABS3E372</accession>
<keyword evidence="1" id="KW-0732">Signal</keyword>
<proteinExistence type="predicted"/>
<dbReference type="InterPro" id="IPR024409">
    <property type="entry name" value="DUF3833"/>
</dbReference>
<evidence type="ECO:0000313" key="2">
    <source>
        <dbReference type="EMBL" id="MBN8429756.1"/>
    </source>
</evidence>
<dbReference type="EMBL" id="JAEKJR010000001">
    <property type="protein sequence ID" value="MBN8429756.1"/>
    <property type="molecule type" value="Genomic_DNA"/>
</dbReference>
<comment type="caution">
    <text evidence="2">The sequence shown here is derived from an EMBL/GenBank/DDBJ whole genome shotgun (WGS) entry which is preliminary data.</text>
</comment>